<reference evidence="2 3" key="1">
    <citation type="submission" date="2019-07" db="EMBL/GenBank/DDBJ databases">
        <title>Genomes of Cafeteria roenbergensis.</title>
        <authorList>
            <person name="Fischer M.G."/>
            <person name="Hackl T."/>
            <person name="Roman M."/>
        </authorList>
    </citation>
    <scope>NUCLEOTIDE SEQUENCE [LARGE SCALE GENOMIC DNA]</scope>
    <source>
        <strain evidence="2 3">BVI</strain>
    </source>
</reference>
<evidence type="ECO:0000256" key="1">
    <source>
        <dbReference type="SAM" id="MobiDB-lite"/>
    </source>
</evidence>
<feature type="compositionally biased region" description="Acidic residues" evidence="1">
    <location>
        <begin position="29"/>
        <end position="38"/>
    </location>
</feature>
<protein>
    <submittedName>
        <fullName evidence="2">Uncharacterized protein</fullName>
    </submittedName>
</protein>
<feature type="region of interest" description="Disordered" evidence="1">
    <location>
        <begin position="1"/>
        <end position="178"/>
    </location>
</feature>
<comment type="caution">
    <text evidence="2">The sequence shown here is derived from an EMBL/GenBank/DDBJ whole genome shotgun (WGS) entry which is preliminary data.</text>
</comment>
<sequence>MTASPRPDTPLRRCRPNLRIDQDLIVEPYGEEDDEERWPDEFQDRPKPEKEPEWDADAGASAASPAEEQQPESGQQPEQDDADAAAAADDASRGAEGTGDATVEDAAADDASGGAEGTGDATVEDAAADDASGGAEDTGDAAVEDAAADDSDGGAAGVGDGEAASMDAATDPCDSMGFYEFAAPDIPSAVAEGRQWLRDRIEATVSSPPPVKAGAATPGEA</sequence>
<keyword evidence="3" id="KW-1185">Reference proteome</keyword>
<organism evidence="2 3">
    <name type="scientific">Cafeteria roenbergensis</name>
    <name type="common">Marine flagellate</name>
    <dbReference type="NCBI Taxonomy" id="33653"/>
    <lineage>
        <taxon>Eukaryota</taxon>
        <taxon>Sar</taxon>
        <taxon>Stramenopiles</taxon>
        <taxon>Bigyra</taxon>
        <taxon>Opalozoa</taxon>
        <taxon>Bicosoecida</taxon>
        <taxon>Cafeteriaceae</taxon>
        <taxon>Cafeteria</taxon>
    </lineage>
</organism>
<feature type="compositionally biased region" description="Basic and acidic residues" evidence="1">
    <location>
        <begin position="39"/>
        <end position="53"/>
    </location>
</feature>
<dbReference type="Proteomes" id="UP000323011">
    <property type="component" value="Unassembled WGS sequence"/>
</dbReference>
<evidence type="ECO:0000313" key="2">
    <source>
        <dbReference type="EMBL" id="KAA0148195.1"/>
    </source>
</evidence>
<evidence type="ECO:0000313" key="3">
    <source>
        <dbReference type="Proteomes" id="UP000323011"/>
    </source>
</evidence>
<feature type="compositionally biased region" description="Acidic residues" evidence="1">
    <location>
        <begin position="137"/>
        <end position="152"/>
    </location>
</feature>
<dbReference type="EMBL" id="VLTN01000056">
    <property type="protein sequence ID" value="KAA0148195.1"/>
    <property type="molecule type" value="Genomic_DNA"/>
</dbReference>
<feature type="compositionally biased region" description="Low complexity" evidence="1">
    <location>
        <begin position="57"/>
        <end position="77"/>
    </location>
</feature>
<accession>A0A5A8C5U5</accession>
<feature type="compositionally biased region" description="Low complexity" evidence="1">
    <location>
        <begin position="109"/>
        <end position="121"/>
    </location>
</feature>
<name>A0A5A8C5U5_CAFRO</name>
<feature type="region of interest" description="Disordered" evidence="1">
    <location>
        <begin position="202"/>
        <end position="221"/>
    </location>
</feature>
<gene>
    <name evidence="2" type="ORF">FNF29_06854</name>
</gene>
<dbReference type="AlphaFoldDB" id="A0A5A8C5U5"/>
<proteinExistence type="predicted"/>